<name>A0A9W8VHH9_9HYPO</name>
<reference evidence="1" key="1">
    <citation type="submission" date="2022-09" db="EMBL/GenBank/DDBJ databases">
        <title>Fusarium specimens isolated from Avocado Roots.</title>
        <authorList>
            <person name="Stajich J."/>
            <person name="Roper C."/>
            <person name="Heimlech-Rivalta G."/>
        </authorList>
    </citation>
    <scope>NUCLEOTIDE SEQUENCE</scope>
    <source>
        <strain evidence="1">CF00136</strain>
    </source>
</reference>
<keyword evidence="2" id="KW-1185">Reference proteome</keyword>
<comment type="caution">
    <text evidence="1">The sequence shown here is derived from an EMBL/GenBank/DDBJ whole genome shotgun (WGS) entry which is preliminary data.</text>
</comment>
<dbReference type="OrthoDB" id="5365701at2759"/>
<evidence type="ECO:0000313" key="1">
    <source>
        <dbReference type="EMBL" id="KAJ4263525.1"/>
    </source>
</evidence>
<sequence>MDPLSIATSVVELTATCLSTCKKLHDLAGNYEDVPVVIAMICSESTVISMGLSELQTKILQRHDLSQAWASRTEVWTAFETAHTGCMVVFSCLEAEIRSLQSKTQGVWTKIKFIWNQDRLKELLSALRGQQ</sequence>
<organism evidence="1 2">
    <name type="scientific">Fusarium torreyae</name>
    <dbReference type="NCBI Taxonomy" id="1237075"/>
    <lineage>
        <taxon>Eukaryota</taxon>
        <taxon>Fungi</taxon>
        <taxon>Dikarya</taxon>
        <taxon>Ascomycota</taxon>
        <taxon>Pezizomycotina</taxon>
        <taxon>Sordariomycetes</taxon>
        <taxon>Hypocreomycetidae</taxon>
        <taxon>Hypocreales</taxon>
        <taxon>Nectriaceae</taxon>
        <taxon>Fusarium</taxon>
    </lineage>
</organism>
<accession>A0A9W8VHH9</accession>
<proteinExistence type="predicted"/>
<protein>
    <submittedName>
        <fullName evidence="1">Uncharacterized protein</fullName>
    </submittedName>
</protein>
<gene>
    <name evidence="1" type="ORF">NW762_006344</name>
</gene>
<dbReference type="EMBL" id="JAOQAZ010000010">
    <property type="protein sequence ID" value="KAJ4263525.1"/>
    <property type="molecule type" value="Genomic_DNA"/>
</dbReference>
<evidence type="ECO:0000313" key="2">
    <source>
        <dbReference type="Proteomes" id="UP001152049"/>
    </source>
</evidence>
<dbReference type="Proteomes" id="UP001152049">
    <property type="component" value="Unassembled WGS sequence"/>
</dbReference>
<dbReference type="AlphaFoldDB" id="A0A9W8VHH9"/>